<evidence type="ECO:0000256" key="1">
    <source>
        <dbReference type="SAM" id="Phobius"/>
    </source>
</evidence>
<evidence type="ECO:0000313" key="2">
    <source>
        <dbReference type="EMBL" id="ADD04186.1"/>
    </source>
</evidence>
<dbReference type="Proteomes" id="UP000001879">
    <property type="component" value="Chromosome"/>
</dbReference>
<reference evidence="4" key="1">
    <citation type="submission" date="2010-02" db="EMBL/GenBank/DDBJ databases">
        <title>Complete sequence of chromosome of Natrialba magadii ATCC 43099.</title>
        <authorList>
            <consortium name="US DOE Joint Genome Institute"/>
            <person name="Lucas S."/>
            <person name="Copeland A."/>
            <person name="Lapidus A."/>
            <person name="Cheng J.-F."/>
            <person name="Bruce D."/>
            <person name="Goodwin L."/>
            <person name="Pitluck S."/>
            <person name="Davenport K."/>
            <person name="Saunders E."/>
            <person name="Detter J.C."/>
            <person name="Han C."/>
            <person name="Tapia R."/>
            <person name="Land M."/>
            <person name="Hauser L."/>
            <person name="Kyrpides N."/>
            <person name="Mikhailova N."/>
            <person name="De Castro R.E."/>
            <person name="Maupin-Furlow J.A."/>
            <person name="Woyke T."/>
        </authorList>
    </citation>
    <scope>NUCLEOTIDE SEQUENCE [LARGE SCALE GENOMIC DNA]</scope>
    <source>
        <strain evidence="4">ATCC 43099 / DSM 3394 / CCM 3739 / CIP 104546 / IAM 13178 / JCM 8861 / NBRC 102185 / NCIMB 2190 / MS3</strain>
    </source>
</reference>
<dbReference type="InterPro" id="IPR021414">
    <property type="entry name" value="DUF3054"/>
</dbReference>
<accession>D3SYS5</accession>
<reference evidence="3 5" key="3">
    <citation type="journal article" date="2014" name="PLoS Genet.">
        <title>Phylogenetically driven sequencing of extremely halophilic archaea reveals strategies for static and dynamic osmo-response.</title>
        <authorList>
            <person name="Becker E.A."/>
            <person name="Seitzer P.M."/>
            <person name="Tritt A."/>
            <person name="Larsen D."/>
            <person name="Krusor M."/>
            <person name="Yao A.I."/>
            <person name="Wu D."/>
            <person name="Madern D."/>
            <person name="Eisen J.A."/>
            <person name="Darling A.E."/>
            <person name="Facciotti M.T."/>
        </authorList>
    </citation>
    <scope>NUCLEOTIDE SEQUENCE [LARGE SCALE GENOMIC DNA]</scope>
    <source>
        <strain evidence="5">ATCC 43099 / DSM 3394 / CCM 3739 / CIP 104546 / IAM 13178 / JCM 8861 / NBRC 102185 / NCIMB 2190 / MS3</strain>
        <strain evidence="3">MS-3</strain>
    </source>
</reference>
<dbReference type="Pfam" id="PF11255">
    <property type="entry name" value="DUF3054"/>
    <property type="match status" value="1"/>
</dbReference>
<dbReference type="eggNOG" id="arCOG03922">
    <property type="taxonomic scope" value="Archaea"/>
</dbReference>
<dbReference type="EMBL" id="CP001932">
    <property type="protein sequence ID" value="ADD04186.1"/>
    <property type="molecule type" value="Genomic_DNA"/>
</dbReference>
<dbReference type="EMBL" id="AOHS01000051">
    <property type="protein sequence ID" value="ELY26591.1"/>
    <property type="molecule type" value="Genomic_DNA"/>
</dbReference>
<dbReference type="GeneID" id="8823427"/>
<evidence type="ECO:0000313" key="3">
    <source>
        <dbReference type="EMBL" id="ELY26591.1"/>
    </source>
</evidence>
<protein>
    <submittedName>
        <fullName evidence="2">DUF3054 family protein</fullName>
    </submittedName>
</protein>
<reference evidence="2 4" key="2">
    <citation type="journal article" date="2012" name="BMC Genomics">
        <title>A comparative genomics perspective on the genetic content of the alkaliphilic haloarchaeon Natrialba magadii ATCC 43099T.</title>
        <authorList>
            <person name="Siddaramappa S."/>
            <person name="Challacombe J.F."/>
            <person name="Decastro R.E."/>
            <person name="Pfeiffer F."/>
            <person name="Sastre D.E."/>
            <person name="Gimenez M.I."/>
            <person name="Paggi R.A."/>
            <person name="Detter J.C."/>
            <person name="Davenport K.W."/>
            <person name="Goodwin L.A."/>
            <person name="Kyrpides N."/>
            <person name="Tapia R."/>
            <person name="Pitluck S."/>
            <person name="Lucas S."/>
            <person name="Woyke T."/>
            <person name="Maupin-Furlow J.A."/>
        </authorList>
    </citation>
    <scope>NUCLEOTIDE SEQUENCE [LARGE SCALE GENOMIC DNA]</scope>
    <source>
        <strain evidence="2">ATCC 43099</strain>
        <strain evidence="4">ATCC 43099 / DSM 3394 / CCM 3739 / CIP 104546 / IAM 13178 / JCM 8861 / NBRC 102185 / NCIMB 2190 / MS3</strain>
    </source>
</reference>
<dbReference type="AlphaFoldDB" id="D3SYS5"/>
<proteinExistence type="predicted"/>
<dbReference type="PaxDb" id="547559-Nmag_0600"/>
<dbReference type="KEGG" id="nmg:Nmag_0600"/>
<gene>
    <name evidence="2" type="ordered locus">Nmag_0600</name>
    <name evidence="3" type="ORF">C500_15550</name>
</gene>
<dbReference type="HOGENOM" id="CLU_143267_0_0_2"/>
<dbReference type="OrthoDB" id="177006at2157"/>
<dbReference type="RefSeq" id="WP_004216337.1">
    <property type="nucleotide sequence ID" value="NC_013922.1"/>
</dbReference>
<dbReference type="PATRIC" id="fig|547559.17.peg.3049"/>
<organism evidence="2 4">
    <name type="scientific">Natrialba magadii (strain ATCC 43099 / DSM 3394 / CCM 3739 / CIP 104546 / IAM 13178 / JCM 8861 / NBRC 102185 / NCIMB 2190 / MS3)</name>
    <name type="common">Natronobacterium magadii</name>
    <dbReference type="NCBI Taxonomy" id="547559"/>
    <lineage>
        <taxon>Archaea</taxon>
        <taxon>Methanobacteriati</taxon>
        <taxon>Methanobacteriota</taxon>
        <taxon>Stenosarchaea group</taxon>
        <taxon>Halobacteria</taxon>
        <taxon>Halobacteriales</taxon>
        <taxon>Natrialbaceae</taxon>
        <taxon>Natrialba</taxon>
    </lineage>
</organism>
<feature type="transmembrane region" description="Helical" evidence="1">
    <location>
        <begin position="48"/>
        <end position="70"/>
    </location>
</feature>
<feature type="transmembrane region" description="Helical" evidence="1">
    <location>
        <begin position="113"/>
        <end position="135"/>
    </location>
</feature>
<reference evidence="2" key="4">
    <citation type="submission" date="2016-09" db="EMBL/GenBank/DDBJ databases">
        <authorList>
            <person name="Pfeiffer F."/>
        </authorList>
    </citation>
    <scope>NUCLEOTIDE SEQUENCE</scope>
    <source>
        <strain evidence="2">ATCC 43099</strain>
    </source>
</reference>
<name>D3SYS5_NATMM</name>
<evidence type="ECO:0000313" key="4">
    <source>
        <dbReference type="Proteomes" id="UP000001879"/>
    </source>
</evidence>
<feature type="transmembrane region" description="Helical" evidence="1">
    <location>
        <begin position="18"/>
        <end position="36"/>
    </location>
</feature>
<keyword evidence="4" id="KW-1185">Reference proteome</keyword>
<keyword evidence="1" id="KW-0472">Membrane</keyword>
<keyword evidence="1" id="KW-0812">Transmembrane</keyword>
<feature type="transmembrane region" description="Helical" evidence="1">
    <location>
        <begin position="82"/>
        <end position="101"/>
    </location>
</feature>
<evidence type="ECO:0000313" key="5">
    <source>
        <dbReference type="Proteomes" id="UP000011543"/>
    </source>
</evidence>
<sequence>MDTAVQADERTSVFDRETLLVGTVDIALLTALILYGQYSHGLVDGIPALLEALAPFLLGWVAMTALSGLYTRNSTASVIGTARLTALTWIAAANIGLSLRVSPFLDGSAAWPFGLVITGFGLVALVGWRVGYAVITRR</sequence>
<dbReference type="Proteomes" id="UP000011543">
    <property type="component" value="Unassembled WGS sequence"/>
</dbReference>
<keyword evidence="1" id="KW-1133">Transmembrane helix</keyword>